<comment type="caution">
    <text evidence="2">The sequence shown here is derived from an EMBL/GenBank/DDBJ whole genome shotgun (WGS) entry which is preliminary data.</text>
</comment>
<name>A0A502F1U9_9FLAO</name>
<accession>A0A502F1U9</accession>
<dbReference type="Gene3D" id="2.180.10.10">
    <property type="entry name" value="RHS repeat-associated core"/>
    <property type="match status" value="1"/>
</dbReference>
<dbReference type="RefSeq" id="WP_140504592.1">
    <property type="nucleotide sequence ID" value="NZ_RCZH01000003.1"/>
</dbReference>
<dbReference type="EMBL" id="RCZH01000003">
    <property type="protein sequence ID" value="TPG44003.1"/>
    <property type="molecule type" value="Genomic_DNA"/>
</dbReference>
<dbReference type="Proteomes" id="UP000319700">
    <property type="component" value="Unassembled WGS sequence"/>
</dbReference>
<feature type="chain" id="PRO_5021290593" description="YD repeat-containing protein" evidence="1">
    <location>
        <begin position="24"/>
        <end position="332"/>
    </location>
</feature>
<organism evidence="2 3">
    <name type="scientific">Flavobacterium pectinovorum</name>
    <dbReference type="NCBI Taxonomy" id="29533"/>
    <lineage>
        <taxon>Bacteria</taxon>
        <taxon>Pseudomonadati</taxon>
        <taxon>Bacteroidota</taxon>
        <taxon>Flavobacteriia</taxon>
        <taxon>Flavobacteriales</taxon>
        <taxon>Flavobacteriaceae</taxon>
        <taxon>Flavobacterium</taxon>
    </lineage>
</organism>
<sequence>MTKIILKTTLAFIALLFVNCASNDDNTVTPEVVDPRLPNQELFKPAIQLVPKKQTAKSTGKSALTTKRLVKMYSFRLAKDQTGNEIQTNISDNRYTYDSKGRLNSVDRFKNNEFYKNITKFNFNDANQVTSTYYADIVAEINSGGFISKVTAPDGIITDITYDEIGRDIKEVANGTYTQEIEKLEENGDYTYTTVTNPFSATYLYSYDGNKVFVNIVQTEKNFGTIKEGSTTSEYEYKDKVTNITYELTVDYTKAGVYSSEPIFRCYIYDWMHIVDWKFKAVSNGVTEYEQRYDYEYVYDADGYLTESKRTTTNIANPLATPYVLKTLYTYE</sequence>
<evidence type="ECO:0008006" key="4">
    <source>
        <dbReference type="Google" id="ProtNLM"/>
    </source>
</evidence>
<evidence type="ECO:0000313" key="3">
    <source>
        <dbReference type="Proteomes" id="UP000319700"/>
    </source>
</evidence>
<evidence type="ECO:0000256" key="1">
    <source>
        <dbReference type="SAM" id="SignalP"/>
    </source>
</evidence>
<keyword evidence="1" id="KW-0732">Signal</keyword>
<keyword evidence="3" id="KW-1185">Reference proteome</keyword>
<feature type="signal peptide" evidence="1">
    <location>
        <begin position="1"/>
        <end position="23"/>
    </location>
</feature>
<reference evidence="2 3" key="1">
    <citation type="journal article" date="2019" name="Environ. Microbiol.">
        <title>Species interactions and distinct microbial communities in high Arctic permafrost affected cryosols are associated with the CH4 and CO2 gas fluxes.</title>
        <authorList>
            <person name="Altshuler I."/>
            <person name="Hamel J."/>
            <person name="Turney S."/>
            <person name="Magnuson E."/>
            <person name="Levesque R."/>
            <person name="Greer C."/>
            <person name="Whyte L.G."/>
        </authorList>
    </citation>
    <scope>NUCLEOTIDE SEQUENCE [LARGE SCALE GENOMIC DNA]</scope>
    <source>
        <strain evidence="2 3">42</strain>
    </source>
</reference>
<evidence type="ECO:0000313" key="2">
    <source>
        <dbReference type="EMBL" id="TPG44003.1"/>
    </source>
</evidence>
<proteinExistence type="predicted"/>
<protein>
    <recommendedName>
        <fullName evidence="4">YD repeat-containing protein</fullName>
    </recommendedName>
</protein>
<dbReference type="OrthoDB" id="1319818at2"/>
<gene>
    <name evidence="2" type="ORF">EAH81_05490</name>
</gene>
<dbReference type="AlphaFoldDB" id="A0A502F1U9"/>